<comment type="caution">
    <text evidence="2">The sequence shown here is derived from an EMBL/GenBank/DDBJ whole genome shotgun (WGS) entry which is preliminary data.</text>
</comment>
<dbReference type="Gene3D" id="1.10.260.40">
    <property type="entry name" value="lambda repressor-like DNA-binding domains"/>
    <property type="match status" value="1"/>
</dbReference>
<dbReference type="CDD" id="cd00093">
    <property type="entry name" value="HTH_XRE"/>
    <property type="match status" value="1"/>
</dbReference>
<organism evidence="2 3">
    <name type="scientific">Kitasatospora putterlickiae</name>
    <dbReference type="NCBI Taxonomy" id="221725"/>
    <lineage>
        <taxon>Bacteria</taxon>
        <taxon>Bacillati</taxon>
        <taxon>Actinomycetota</taxon>
        <taxon>Actinomycetes</taxon>
        <taxon>Kitasatosporales</taxon>
        <taxon>Streptomycetaceae</taxon>
        <taxon>Kitasatospora</taxon>
    </lineage>
</organism>
<dbReference type="Proteomes" id="UP001499863">
    <property type="component" value="Unassembled WGS sequence"/>
</dbReference>
<dbReference type="SUPFAM" id="SSF47413">
    <property type="entry name" value="lambda repressor-like DNA-binding domains"/>
    <property type="match status" value="1"/>
</dbReference>
<evidence type="ECO:0000313" key="2">
    <source>
        <dbReference type="EMBL" id="GAA1391134.1"/>
    </source>
</evidence>
<evidence type="ECO:0000313" key="3">
    <source>
        <dbReference type="Proteomes" id="UP001499863"/>
    </source>
</evidence>
<dbReference type="InterPro" id="IPR010982">
    <property type="entry name" value="Lambda_DNA-bd_dom_sf"/>
</dbReference>
<evidence type="ECO:0000259" key="1">
    <source>
        <dbReference type="Pfam" id="PF19054"/>
    </source>
</evidence>
<proteinExistence type="predicted"/>
<protein>
    <submittedName>
        <fullName evidence="2">Helix-turn-helix transcriptional regulator</fullName>
    </submittedName>
</protein>
<dbReference type="EMBL" id="BAAAKJ010000107">
    <property type="protein sequence ID" value="GAA1391134.1"/>
    <property type="molecule type" value="Genomic_DNA"/>
</dbReference>
<accession>A0ABN1XVR2</accession>
<gene>
    <name evidence="2" type="ORF">GCM10009639_20680</name>
</gene>
<dbReference type="InterPro" id="IPR001387">
    <property type="entry name" value="Cro/C1-type_HTH"/>
</dbReference>
<feature type="domain" description="DUF5753" evidence="1">
    <location>
        <begin position="120"/>
        <end position="299"/>
    </location>
</feature>
<dbReference type="InterPro" id="IPR043917">
    <property type="entry name" value="DUF5753"/>
</dbReference>
<name>A0ABN1XVR2_9ACTN</name>
<keyword evidence="3" id="KW-1185">Reference proteome</keyword>
<dbReference type="Pfam" id="PF13560">
    <property type="entry name" value="HTH_31"/>
    <property type="match status" value="1"/>
</dbReference>
<sequence length="305" mass="34231">MRGLDLVRLDTHTRREGRHLSKQLSAIRQIRLGDELRAWRLENNRTLVDMTDGLKGWSPGRLSRIERAQQQITRADLTKLLDHAGVTGQDREDLESLLGDGPPKQWWRDLDYAETITPAFAEYLALEADASHIQNYFPSAFPGLVQTEGYAREMIAAGVDAPNDELVEAGAEVRVLRQRRLTEDPRLDFKAYFGEVALLIAGDQAVLADQIRHAIKVANYPNVTLRMVPLSAGRPGVLASGITLMHFPDDHSDGFVFVEAIGGMLPRRTGRDVKRAERTFVRVEQFALSPEDTIAALERKLEELT</sequence>
<dbReference type="Pfam" id="PF19054">
    <property type="entry name" value="DUF5753"/>
    <property type="match status" value="1"/>
</dbReference>
<reference evidence="2 3" key="1">
    <citation type="journal article" date="2019" name="Int. J. Syst. Evol. Microbiol.">
        <title>The Global Catalogue of Microorganisms (GCM) 10K type strain sequencing project: providing services to taxonomists for standard genome sequencing and annotation.</title>
        <authorList>
            <consortium name="The Broad Institute Genomics Platform"/>
            <consortium name="The Broad Institute Genome Sequencing Center for Infectious Disease"/>
            <person name="Wu L."/>
            <person name="Ma J."/>
        </authorList>
    </citation>
    <scope>NUCLEOTIDE SEQUENCE [LARGE SCALE GENOMIC DNA]</scope>
    <source>
        <strain evidence="2 3">JCM 12393</strain>
    </source>
</reference>